<protein>
    <submittedName>
        <fullName evidence="2">Uncharacterized protein</fullName>
    </submittedName>
</protein>
<evidence type="ECO:0000313" key="2">
    <source>
        <dbReference type="EMBL" id="GMI37245.1"/>
    </source>
</evidence>
<gene>
    <name evidence="2" type="ORF">TeGR_g4109</name>
</gene>
<reference evidence="2 3" key="1">
    <citation type="journal article" date="2023" name="Commun. Biol.">
        <title>Genome analysis of Parmales, the sister group of diatoms, reveals the evolutionary specialization of diatoms from phago-mixotrophs to photoautotrophs.</title>
        <authorList>
            <person name="Ban H."/>
            <person name="Sato S."/>
            <person name="Yoshikawa S."/>
            <person name="Yamada K."/>
            <person name="Nakamura Y."/>
            <person name="Ichinomiya M."/>
            <person name="Sato N."/>
            <person name="Blanc-Mathieu R."/>
            <person name="Endo H."/>
            <person name="Kuwata A."/>
            <person name="Ogata H."/>
        </authorList>
    </citation>
    <scope>NUCLEOTIDE SEQUENCE [LARGE SCALE GENOMIC DNA]</scope>
</reference>
<accession>A0ABQ6N0V4</accession>
<dbReference type="Proteomes" id="UP001165060">
    <property type="component" value="Unassembled WGS sequence"/>
</dbReference>
<organism evidence="2 3">
    <name type="scientific">Tetraparma gracilis</name>
    <dbReference type="NCBI Taxonomy" id="2962635"/>
    <lineage>
        <taxon>Eukaryota</taxon>
        <taxon>Sar</taxon>
        <taxon>Stramenopiles</taxon>
        <taxon>Ochrophyta</taxon>
        <taxon>Bolidophyceae</taxon>
        <taxon>Parmales</taxon>
        <taxon>Triparmaceae</taxon>
        <taxon>Tetraparma</taxon>
    </lineage>
</organism>
<feature type="non-terminal residue" evidence="2">
    <location>
        <position position="1"/>
    </location>
</feature>
<feature type="region of interest" description="Disordered" evidence="1">
    <location>
        <begin position="42"/>
        <end position="73"/>
    </location>
</feature>
<comment type="caution">
    <text evidence="2">The sequence shown here is derived from an EMBL/GenBank/DDBJ whole genome shotgun (WGS) entry which is preliminary data.</text>
</comment>
<sequence>YRAEIELAGPGGGMSAQSSNLAPKVFLGIVDCLTAVDAREVPAEPPGAPPGPGGRFYGDFAPPPPPPDRDGGAGGLVLAVGGMRMSVPRMPEIEAAAPLLAARLRAQIAGGAAVPDAGWPGAYALFEEFMAHVACGWPALRGSFRKYSLEQCLELMGLAAECGADALERAYARCAYEMIDRGNVCRVLRAALDGREAWLATAAFKCAAKDLEGVLASGGAGGEVAAVLGEFLKKLLGGGRGGKGRLVM</sequence>
<proteinExistence type="predicted"/>
<evidence type="ECO:0000256" key="1">
    <source>
        <dbReference type="SAM" id="MobiDB-lite"/>
    </source>
</evidence>
<keyword evidence="3" id="KW-1185">Reference proteome</keyword>
<dbReference type="EMBL" id="BRYB01003470">
    <property type="protein sequence ID" value="GMI37245.1"/>
    <property type="molecule type" value="Genomic_DNA"/>
</dbReference>
<name>A0ABQ6N0V4_9STRA</name>
<evidence type="ECO:0000313" key="3">
    <source>
        <dbReference type="Proteomes" id="UP001165060"/>
    </source>
</evidence>
<feature type="compositionally biased region" description="Pro residues" evidence="1">
    <location>
        <begin position="43"/>
        <end position="52"/>
    </location>
</feature>